<proteinExistence type="predicted"/>
<dbReference type="Proteomes" id="UP000502823">
    <property type="component" value="Unassembled WGS sequence"/>
</dbReference>
<accession>A0A6L2PLQ4</accession>
<dbReference type="AlphaFoldDB" id="A0A6L2PLQ4"/>
<comment type="caution">
    <text evidence="1">The sequence shown here is derived from an EMBL/GenBank/DDBJ whole genome shotgun (WGS) entry which is preliminary data.</text>
</comment>
<sequence>MPEQHSAPTLIEDAETIYANKTSANIEDSGQFRRRLPTVYRPTHCRFFLCLEGNTLFLQLTVSTGATKLFVSHMCEDELAAAAAACIILSKKKKQRRKDKVWVRPSLQERNEYGVLSLMNCLSKDNLLSGHIFDGRIQNFIRISSSDLEWLLSRVEPLI</sequence>
<evidence type="ECO:0000313" key="2">
    <source>
        <dbReference type="Proteomes" id="UP000502823"/>
    </source>
</evidence>
<gene>
    <name evidence="1" type="ORF">Cfor_08542</name>
</gene>
<protein>
    <submittedName>
        <fullName evidence="1">Uncharacterized protein</fullName>
    </submittedName>
</protein>
<dbReference type="EMBL" id="BLKM01011093">
    <property type="protein sequence ID" value="GFG32032.1"/>
    <property type="molecule type" value="Genomic_DNA"/>
</dbReference>
<evidence type="ECO:0000313" key="1">
    <source>
        <dbReference type="EMBL" id="GFG32032.1"/>
    </source>
</evidence>
<name>A0A6L2PLQ4_COPFO</name>
<reference evidence="2" key="1">
    <citation type="submission" date="2020-01" db="EMBL/GenBank/DDBJ databases">
        <title>Draft genome sequence of the Termite Coptotermes fromosanus.</title>
        <authorList>
            <person name="Itakura S."/>
            <person name="Yosikawa Y."/>
            <person name="Umezawa K."/>
        </authorList>
    </citation>
    <scope>NUCLEOTIDE SEQUENCE [LARGE SCALE GENOMIC DNA]</scope>
</reference>
<dbReference type="InParanoid" id="A0A6L2PLQ4"/>
<keyword evidence="2" id="KW-1185">Reference proteome</keyword>
<organism evidence="1 2">
    <name type="scientific">Coptotermes formosanus</name>
    <name type="common">Formosan subterranean termite</name>
    <dbReference type="NCBI Taxonomy" id="36987"/>
    <lineage>
        <taxon>Eukaryota</taxon>
        <taxon>Metazoa</taxon>
        <taxon>Ecdysozoa</taxon>
        <taxon>Arthropoda</taxon>
        <taxon>Hexapoda</taxon>
        <taxon>Insecta</taxon>
        <taxon>Pterygota</taxon>
        <taxon>Neoptera</taxon>
        <taxon>Polyneoptera</taxon>
        <taxon>Dictyoptera</taxon>
        <taxon>Blattodea</taxon>
        <taxon>Blattoidea</taxon>
        <taxon>Termitoidae</taxon>
        <taxon>Rhinotermitidae</taxon>
        <taxon>Coptotermes</taxon>
    </lineage>
</organism>